<organism evidence="9">
    <name type="scientific">Oryza meridionalis</name>
    <dbReference type="NCBI Taxonomy" id="40149"/>
    <lineage>
        <taxon>Eukaryota</taxon>
        <taxon>Viridiplantae</taxon>
        <taxon>Streptophyta</taxon>
        <taxon>Embryophyta</taxon>
        <taxon>Tracheophyta</taxon>
        <taxon>Spermatophyta</taxon>
        <taxon>Magnoliopsida</taxon>
        <taxon>Liliopsida</taxon>
        <taxon>Poales</taxon>
        <taxon>Poaceae</taxon>
        <taxon>BOP clade</taxon>
        <taxon>Oryzoideae</taxon>
        <taxon>Oryzeae</taxon>
        <taxon>Oryzinae</taxon>
        <taxon>Oryza</taxon>
    </lineage>
</organism>
<reference evidence="9" key="2">
    <citation type="submission" date="2018-05" db="EMBL/GenBank/DDBJ databases">
        <title>OmerRS3 (Oryza meridionalis Reference Sequence Version 3).</title>
        <authorList>
            <person name="Zhang J."/>
            <person name="Kudrna D."/>
            <person name="Lee S."/>
            <person name="Talag J."/>
            <person name="Welchert J."/>
            <person name="Wing R.A."/>
        </authorList>
    </citation>
    <scope>NUCLEOTIDE SEQUENCE [LARGE SCALE GENOMIC DNA]</scope>
    <source>
        <strain evidence="9">cv. OR44</strain>
    </source>
</reference>
<dbReference type="InterPro" id="IPR039542">
    <property type="entry name" value="Erv_N"/>
</dbReference>
<evidence type="ECO:0000256" key="4">
    <source>
        <dbReference type="ARBA" id="ARBA00023136"/>
    </source>
</evidence>
<keyword evidence="3 6" id="KW-1133">Transmembrane helix</keyword>
<evidence type="ECO:0000256" key="6">
    <source>
        <dbReference type="SAM" id="Phobius"/>
    </source>
</evidence>
<feature type="transmembrane region" description="Helical" evidence="6">
    <location>
        <begin position="429"/>
        <end position="455"/>
    </location>
</feature>
<dbReference type="GO" id="GO:0005783">
    <property type="term" value="C:endoplasmic reticulum"/>
    <property type="evidence" value="ECO:0007669"/>
    <property type="project" value="TreeGrafter"/>
</dbReference>
<dbReference type="eggNOG" id="KOG2667">
    <property type="taxonomic scope" value="Eukaryota"/>
</dbReference>
<feature type="compositionally biased region" description="Polar residues" evidence="5">
    <location>
        <begin position="16"/>
        <end position="35"/>
    </location>
</feature>
<evidence type="ECO:0000259" key="8">
    <source>
        <dbReference type="Pfam" id="PF13850"/>
    </source>
</evidence>
<evidence type="ECO:0000259" key="7">
    <source>
        <dbReference type="Pfam" id="PF07970"/>
    </source>
</evidence>
<feature type="domain" description="Endoplasmic reticulum vesicle transporter C-terminal" evidence="7">
    <location>
        <begin position="276"/>
        <end position="367"/>
    </location>
</feature>
<reference evidence="9" key="1">
    <citation type="submission" date="2015-04" db="UniProtKB">
        <authorList>
            <consortium name="EnsemblPlants"/>
        </authorList>
    </citation>
    <scope>IDENTIFICATION</scope>
</reference>
<dbReference type="EnsemblPlants" id="OMERI05G19050.1">
    <property type="protein sequence ID" value="OMERI05G19050.1"/>
    <property type="gene ID" value="OMERI05G19050"/>
</dbReference>
<dbReference type="Pfam" id="PF13850">
    <property type="entry name" value="ERGIC_N"/>
    <property type="match status" value="1"/>
</dbReference>
<keyword evidence="2 6" id="KW-0812">Transmembrane</keyword>
<feature type="domain" description="Endoplasmic reticulum vesicle transporter C-terminal" evidence="7">
    <location>
        <begin position="370"/>
        <end position="451"/>
    </location>
</feature>
<evidence type="ECO:0000313" key="10">
    <source>
        <dbReference type="Proteomes" id="UP000008021"/>
    </source>
</evidence>
<feature type="region of interest" description="Disordered" evidence="5">
    <location>
        <begin position="1"/>
        <end position="35"/>
    </location>
</feature>
<comment type="subcellular location">
    <subcellularLocation>
        <location evidence="1">Membrane</location>
    </subcellularLocation>
</comment>
<keyword evidence="4 6" id="KW-0472">Membrane</keyword>
<sequence length="471" mass="52951">MRELVRPAQPLPTRTRPATSDQVQRISAPSTQSRAATCPRVREKFVLNPTITAAAFTSPPRYHLLFSLPGGDAAAPVKPLLAGEVSADRAREEARGLARSAQLRRWTWRRRRWWRRRRRWGGGGGGEMEGFLQKLKGLDAYPKVNEDFYKRTLSGGVVTVVASVVMLLLFVSETRSYFYSATETKLVVDTSRGERLRVNFDVTFPSVPCTLLSVDTMDISGEQHHDIRHDIEKRRLDAHGNVIEARKEGIGGAKIESPLQKHGGRLSKGEEYCGTCYGAEESDEQCCNSCEEVREAYKKKGWALTNPDLIDQCTREDFVERVKTQQGEGCNVHGFLDVSKVAGNFHFAPGKGFYESNINVPELSALEHGFNVVPTIYTDLRGRKIHSNQFSVTEHFRDGNIRPKPQPGVFFFYDFSPIKVIFTEENSSLLHYLTNLCAIVGGVFTVSGIIDSFIYHGQKALKKKMELGKYR</sequence>
<dbReference type="InterPro" id="IPR045888">
    <property type="entry name" value="Erv"/>
</dbReference>
<dbReference type="STRING" id="40149.A0A0E0DTC5"/>
<dbReference type="GO" id="GO:0016020">
    <property type="term" value="C:membrane"/>
    <property type="evidence" value="ECO:0007669"/>
    <property type="project" value="UniProtKB-SubCell"/>
</dbReference>
<keyword evidence="10" id="KW-1185">Reference proteome</keyword>
<evidence type="ECO:0000256" key="1">
    <source>
        <dbReference type="ARBA" id="ARBA00004370"/>
    </source>
</evidence>
<feature type="transmembrane region" description="Helical" evidence="6">
    <location>
        <begin position="153"/>
        <end position="171"/>
    </location>
</feature>
<proteinExistence type="predicted"/>
<dbReference type="PANTHER" id="PTHR10984:SF58">
    <property type="entry name" value="OS05G0490200 PROTEIN"/>
    <property type="match status" value="1"/>
</dbReference>
<evidence type="ECO:0000256" key="5">
    <source>
        <dbReference type="SAM" id="MobiDB-lite"/>
    </source>
</evidence>
<evidence type="ECO:0008006" key="11">
    <source>
        <dbReference type="Google" id="ProtNLM"/>
    </source>
</evidence>
<evidence type="ECO:0000313" key="9">
    <source>
        <dbReference type="EnsemblPlants" id="OMERI05G19050.1"/>
    </source>
</evidence>
<evidence type="ECO:0000256" key="2">
    <source>
        <dbReference type="ARBA" id="ARBA00022692"/>
    </source>
</evidence>
<dbReference type="Gramene" id="OMERI05G19050.1">
    <property type="protein sequence ID" value="OMERI05G19050.1"/>
    <property type="gene ID" value="OMERI05G19050"/>
</dbReference>
<name>A0A0E0DTC5_9ORYZ</name>
<dbReference type="Pfam" id="PF07970">
    <property type="entry name" value="COPIIcoated_ERV"/>
    <property type="match status" value="2"/>
</dbReference>
<dbReference type="InterPro" id="IPR012936">
    <property type="entry name" value="Erv_C"/>
</dbReference>
<dbReference type="AlphaFoldDB" id="A0A0E0DTC5"/>
<dbReference type="PANTHER" id="PTHR10984">
    <property type="entry name" value="ENDOPLASMIC RETICULUM-GOLGI INTERMEDIATE COMPARTMENT PROTEIN"/>
    <property type="match status" value="1"/>
</dbReference>
<dbReference type="Proteomes" id="UP000008021">
    <property type="component" value="Chromosome 5"/>
</dbReference>
<accession>A0A0E0DTC5</accession>
<evidence type="ECO:0000256" key="3">
    <source>
        <dbReference type="ARBA" id="ARBA00022989"/>
    </source>
</evidence>
<feature type="domain" description="Endoplasmic reticulum vesicle transporter N-terminal" evidence="8">
    <location>
        <begin position="135"/>
        <end position="224"/>
    </location>
</feature>
<protein>
    <recommendedName>
        <fullName evidence="11">Endoplasmic reticulum vesicle transporter C-terminal domain-containing protein</fullName>
    </recommendedName>
</protein>
<dbReference type="GO" id="GO:0030134">
    <property type="term" value="C:COPII-coated ER to Golgi transport vesicle"/>
    <property type="evidence" value="ECO:0007669"/>
    <property type="project" value="TreeGrafter"/>
</dbReference>
<dbReference type="HOGENOM" id="CLU_580594_0_0_1"/>